<dbReference type="Pfam" id="PF02405">
    <property type="entry name" value="MlaE"/>
    <property type="match status" value="1"/>
</dbReference>
<evidence type="ECO:0000313" key="2">
    <source>
        <dbReference type="EMBL" id="MFC3107055.1"/>
    </source>
</evidence>
<dbReference type="Proteomes" id="UP001595530">
    <property type="component" value="Unassembled WGS sequence"/>
</dbReference>
<dbReference type="InterPro" id="IPR030802">
    <property type="entry name" value="Permease_MalE"/>
</dbReference>
<gene>
    <name evidence="2" type="ORF">ACFOFO_03610</name>
</gene>
<keyword evidence="1" id="KW-0812">Transmembrane</keyword>
<evidence type="ECO:0000256" key="1">
    <source>
        <dbReference type="SAM" id="Phobius"/>
    </source>
</evidence>
<dbReference type="RefSeq" id="WP_390330866.1">
    <property type="nucleotide sequence ID" value="NZ_JBHRTP010000008.1"/>
</dbReference>
<evidence type="ECO:0000313" key="3">
    <source>
        <dbReference type="Proteomes" id="UP001595530"/>
    </source>
</evidence>
<keyword evidence="1" id="KW-1133">Transmembrane helix</keyword>
<keyword evidence="1" id="KW-0472">Membrane</keyword>
<feature type="transmembrane region" description="Helical" evidence="1">
    <location>
        <begin position="24"/>
        <end position="43"/>
    </location>
</feature>
<accession>A0ABV7F0D2</accession>
<name>A0ABV7F0D2_9BURK</name>
<comment type="caution">
    <text evidence="2">The sequence shown here is derived from an EMBL/GenBank/DDBJ whole genome shotgun (WGS) entry which is preliminary data.</text>
</comment>
<feature type="transmembrane region" description="Helical" evidence="1">
    <location>
        <begin position="157"/>
        <end position="185"/>
    </location>
</feature>
<sequence>MRPTSYLYLKPSDWSGAFMRTVASWWYMVHFGAIALVMAFSPSTYNRANRGATSRYIYTSTWQVLPWFTLLSALVSLVLIRIVVVTALSYGLSQYALEMVVRVLVLELIPLSAALFVALRSGLAFNAGAAPPLTPVASQSLRSVDADQLRRDLVPQVIASAFAVLSLAMVSSVLVLVLAYVSVYGMSPWGLVDYTRTVGRVFDPAVTIGFALKTILFGLAVAVIPMAAILETARRVINMSSTVQPGAIRLLSVLVLIEAGSLAVKYI</sequence>
<feature type="transmembrane region" description="Helical" evidence="1">
    <location>
        <begin position="64"/>
        <end position="88"/>
    </location>
</feature>
<feature type="transmembrane region" description="Helical" evidence="1">
    <location>
        <begin position="205"/>
        <end position="230"/>
    </location>
</feature>
<proteinExistence type="predicted"/>
<feature type="transmembrane region" description="Helical" evidence="1">
    <location>
        <begin position="100"/>
        <end position="119"/>
    </location>
</feature>
<keyword evidence="3" id="KW-1185">Reference proteome</keyword>
<reference evidence="3" key="1">
    <citation type="journal article" date="2019" name="Int. J. Syst. Evol. Microbiol.">
        <title>The Global Catalogue of Microorganisms (GCM) 10K type strain sequencing project: providing services to taxonomists for standard genome sequencing and annotation.</title>
        <authorList>
            <consortium name="The Broad Institute Genomics Platform"/>
            <consortium name="The Broad Institute Genome Sequencing Center for Infectious Disease"/>
            <person name="Wu L."/>
            <person name="Ma J."/>
        </authorList>
    </citation>
    <scope>NUCLEOTIDE SEQUENCE [LARGE SCALE GENOMIC DNA]</scope>
    <source>
        <strain evidence="3">KCTC 42986</strain>
    </source>
</reference>
<dbReference type="EMBL" id="JBHRTP010000008">
    <property type="protein sequence ID" value="MFC3107055.1"/>
    <property type="molecule type" value="Genomic_DNA"/>
</dbReference>
<organism evidence="2 3">
    <name type="scientific">Undibacterium arcticum</name>
    <dbReference type="NCBI Taxonomy" id="1762892"/>
    <lineage>
        <taxon>Bacteria</taxon>
        <taxon>Pseudomonadati</taxon>
        <taxon>Pseudomonadota</taxon>
        <taxon>Betaproteobacteria</taxon>
        <taxon>Burkholderiales</taxon>
        <taxon>Oxalobacteraceae</taxon>
        <taxon>Undibacterium</taxon>
    </lineage>
</organism>
<protein>
    <submittedName>
        <fullName evidence="2">MlaE family ABC transporter permease</fullName>
    </submittedName>
</protein>